<feature type="region of interest" description="Disordered" evidence="3">
    <location>
        <begin position="113"/>
        <end position="189"/>
    </location>
</feature>
<accession>A0AAF0J8I2</accession>
<dbReference type="AlphaFoldDB" id="A0AAF0J8I2"/>
<keyword evidence="6" id="KW-1185">Reference proteome</keyword>
<feature type="compositionally biased region" description="Polar residues" evidence="3">
    <location>
        <begin position="327"/>
        <end position="343"/>
    </location>
</feature>
<feature type="compositionally biased region" description="Pro residues" evidence="3">
    <location>
        <begin position="236"/>
        <end position="246"/>
    </location>
</feature>
<dbReference type="InterPro" id="IPR011515">
    <property type="entry name" value="Shugoshin_C"/>
</dbReference>
<evidence type="ECO:0000259" key="4">
    <source>
        <dbReference type="Pfam" id="PF07557"/>
    </source>
</evidence>
<dbReference type="Pfam" id="PF07557">
    <property type="entry name" value="Shugoshin_C"/>
    <property type="match status" value="1"/>
</dbReference>
<feature type="compositionally biased region" description="Low complexity" evidence="3">
    <location>
        <begin position="470"/>
        <end position="479"/>
    </location>
</feature>
<evidence type="ECO:0000313" key="6">
    <source>
        <dbReference type="Proteomes" id="UP001217754"/>
    </source>
</evidence>
<keyword evidence="2" id="KW-0159">Chromosome partition</keyword>
<feature type="compositionally biased region" description="Low complexity" evidence="3">
    <location>
        <begin position="208"/>
        <end position="223"/>
    </location>
</feature>
<evidence type="ECO:0000313" key="5">
    <source>
        <dbReference type="EMBL" id="WFD37318.1"/>
    </source>
</evidence>
<sequence length="589" mass="64070">MPVTRRDSRASAAGLDGGVNLEQILDNFEQFRRKHIAQNRDIVRANTLAHLRIRELETRVLALEQERAEQVLRTGQQNAQVRRLEYALECVRVGWDTMAQGLAEAGVHAHTRTGDVRPLDEGSRRVSLSEEAQAGRTYVARTVQPMEEIDEEEEERTPLPLLAECPASVTRRRSRRYSHQVERSVPDELGEAHYALQEDRLEEVPEQPAAETNASAAEASPAPVHSIPEMAHTPSPREPTPEPPSPQQENTAARLDPEPVPLPLTPKVRKQDTYPDDAPAPKRGRKSRMSLAPDLDVTELPDRARRTRKSVNYALPKLNTKMRKPDSQGTRSQGRGRSTTPESGQEESQAEVRAEAHTEAPPEAHAEHEHDQELEAQAEDRADAQEAQAQAHTHTPTPAQAPRSAKTALRKTRATSAEPVADPARAEPAEARAEPVPAKSHSASGSDATFASTPLAEPTPAAPTPPSPAAPALQTPARAAPRRTRRSGAPEALFPPSAAPPRSATPHTKRQLPPSARLEMHGPPAVKPFAPRGQAAILQQHSAQTMPGWASSLLNLASPDPPKTRVSLGKENSAPASPTPRKARRGTLS</sequence>
<dbReference type="GO" id="GO:0000775">
    <property type="term" value="C:chromosome, centromeric region"/>
    <property type="evidence" value="ECO:0007669"/>
    <property type="project" value="InterPro"/>
</dbReference>
<organism evidence="5 6">
    <name type="scientific">Malassezia japonica</name>
    <dbReference type="NCBI Taxonomy" id="223818"/>
    <lineage>
        <taxon>Eukaryota</taxon>
        <taxon>Fungi</taxon>
        <taxon>Dikarya</taxon>
        <taxon>Basidiomycota</taxon>
        <taxon>Ustilaginomycotina</taxon>
        <taxon>Malasseziomycetes</taxon>
        <taxon>Malasseziales</taxon>
        <taxon>Malasseziaceae</taxon>
        <taxon>Malassezia</taxon>
    </lineage>
</organism>
<feature type="compositionally biased region" description="Basic and acidic residues" evidence="3">
    <location>
        <begin position="424"/>
        <end position="433"/>
    </location>
</feature>
<feature type="domain" description="Shugoshin C-terminal" evidence="4">
    <location>
        <begin position="304"/>
        <end position="324"/>
    </location>
</feature>
<dbReference type="GO" id="GO:0045132">
    <property type="term" value="P:meiotic chromosome segregation"/>
    <property type="evidence" value="ECO:0007669"/>
    <property type="project" value="InterPro"/>
</dbReference>
<feature type="compositionally biased region" description="Basic and acidic residues" evidence="3">
    <location>
        <begin position="350"/>
        <end position="384"/>
    </location>
</feature>
<dbReference type="Proteomes" id="UP001217754">
    <property type="component" value="Chromosome 1"/>
</dbReference>
<evidence type="ECO:0000256" key="3">
    <source>
        <dbReference type="SAM" id="MobiDB-lite"/>
    </source>
</evidence>
<feature type="compositionally biased region" description="Polar residues" evidence="3">
    <location>
        <begin position="441"/>
        <end position="450"/>
    </location>
</feature>
<dbReference type="EMBL" id="CP119958">
    <property type="protein sequence ID" value="WFD37318.1"/>
    <property type="molecule type" value="Genomic_DNA"/>
</dbReference>
<dbReference type="GeneID" id="85223911"/>
<feature type="region of interest" description="Disordered" evidence="3">
    <location>
        <begin position="201"/>
        <end position="589"/>
    </location>
</feature>
<comment type="similarity">
    <text evidence="1">Belongs to the shugoshin family.</text>
</comment>
<feature type="compositionally biased region" description="Basic and acidic residues" evidence="3">
    <location>
        <begin position="113"/>
        <end position="128"/>
    </location>
</feature>
<dbReference type="RefSeq" id="XP_060120215.1">
    <property type="nucleotide sequence ID" value="XM_060264232.1"/>
</dbReference>
<reference evidence="5" key="1">
    <citation type="submission" date="2023-03" db="EMBL/GenBank/DDBJ databases">
        <title>Mating type loci evolution in Malassezia.</title>
        <authorList>
            <person name="Coelho M.A."/>
        </authorList>
    </citation>
    <scope>NUCLEOTIDE SEQUENCE</scope>
    <source>
        <strain evidence="5">CBS 9431</strain>
    </source>
</reference>
<feature type="compositionally biased region" description="Pro residues" evidence="3">
    <location>
        <begin position="460"/>
        <end position="469"/>
    </location>
</feature>
<protein>
    <recommendedName>
        <fullName evidence="4">Shugoshin C-terminal domain-containing protein</fullName>
    </recommendedName>
</protein>
<evidence type="ECO:0000256" key="2">
    <source>
        <dbReference type="ARBA" id="ARBA00022829"/>
    </source>
</evidence>
<feature type="compositionally biased region" description="Low complexity" evidence="3">
    <location>
        <begin position="385"/>
        <end position="403"/>
    </location>
</feature>
<proteinExistence type="inferred from homology"/>
<evidence type="ECO:0000256" key="1">
    <source>
        <dbReference type="ARBA" id="ARBA00010845"/>
    </source>
</evidence>
<name>A0AAF0J8I2_9BASI</name>
<dbReference type="GO" id="GO:0005634">
    <property type="term" value="C:nucleus"/>
    <property type="evidence" value="ECO:0007669"/>
    <property type="project" value="InterPro"/>
</dbReference>
<gene>
    <name evidence="5" type="ORF">MJAP1_000262</name>
</gene>